<dbReference type="AlphaFoldDB" id="A0AAD9VXN4"/>
<sequence length="122" mass="13367">MPASKRASKQAGRHARRQAEQSFHVSHCDVMSEPTARGGRAERAYRELSSLSSLNPRRHHTDAYSSIHKYPPPSSLHPWQARLARHGWLAQNTHRPAAAAAAAAAAAQIGPSPGTLRRKPVR</sequence>
<feature type="region of interest" description="Disordered" evidence="1">
    <location>
        <begin position="1"/>
        <end position="73"/>
    </location>
</feature>
<reference evidence="2" key="1">
    <citation type="submission" date="2023-06" db="EMBL/GenBank/DDBJ databases">
        <authorList>
            <person name="Noh H."/>
        </authorList>
    </citation>
    <scope>NUCLEOTIDE SEQUENCE</scope>
    <source>
        <strain evidence="2">DUCC20226</strain>
    </source>
</reference>
<feature type="compositionally biased region" description="Basic residues" evidence="1">
    <location>
        <begin position="1"/>
        <end position="16"/>
    </location>
</feature>
<dbReference type="EMBL" id="JAUJFL010000008">
    <property type="protein sequence ID" value="KAK2598574.1"/>
    <property type="molecule type" value="Genomic_DNA"/>
</dbReference>
<protein>
    <submittedName>
        <fullName evidence="2">Uncharacterized protein</fullName>
    </submittedName>
</protein>
<evidence type="ECO:0000313" key="2">
    <source>
        <dbReference type="EMBL" id="KAK2598574.1"/>
    </source>
</evidence>
<evidence type="ECO:0000313" key="3">
    <source>
        <dbReference type="Proteomes" id="UP001265746"/>
    </source>
</evidence>
<organism evidence="2 3">
    <name type="scientific">Phomopsis amygdali</name>
    <name type="common">Fusicoccum amygdali</name>
    <dbReference type="NCBI Taxonomy" id="1214568"/>
    <lineage>
        <taxon>Eukaryota</taxon>
        <taxon>Fungi</taxon>
        <taxon>Dikarya</taxon>
        <taxon>Ascomycota</taxon>
        <taxon>Pezizomycotina</taxon>
        <taxon>Sordariomycetes</taxon>
        <taxon>Sordariomycetidae</taxon>
        <taxon>Diaporthales</taxon>
        <taxon>Diaporthaceae</taxon>
        <taxon>Diaporthe</taxon>
    </lineage>
</organism>
<comment type="caution">
    <text evidence="2">The sequence shown here is derived from an EMBL/GenBank/DDBJ whole genome shotgun (WGS) entry which is preliminary data.</text>
</comment>
<evidence type="ECO:0000256" key="1">
    <source>
        <dbReference type="SAM" id="MobiDB-lite"/>
    </source>
</evidence>
<feature type="region of interest" description="Disordered" evidence="1">
    <location>
        <begin position="101"/>
        <end position="122"/>
    </location>
</feature>
<dbReference type="Proteomes" id="UP001265746">
    <property type="component" value="Unassembled WGS sequence"/>
</dbReference>
<gene>
    <name evidence="2" type="ORF">N8I77_011975</name>
</gene>
<name>A0AAD9VXN4_PHOAM</name>
<keyword evidence="3" id="KW-1185">Reference proteome</keyword>
<accession>A0AAD9VXN4</accession>
<proteinExistence type="predicted"/>